<evidence type="ECO:0000313" key="1">
    <source>
        <dbReference type="EMBL" id="MCP9274149.1"/>
    </source>
</evidence>
<dbReference type="Proteomes" id="UP001651690">
    <property type="component" value="Unassembled WGS sequence"/>
</dbReference>
<dbReference type="EMBL" id="JANDBD010000007">
    <property type="protein sequence ID" value="MCP9274149.1"/>
    <property type="molecule type" value="Genomic_DNA"/>
</dbReference>
<sequence length="79" mass="8419">MTDVTSSSTEPDIIEPATVVGSPEHVYIAMVINPAVGNQLITAHRTRDGAHAQIDELATTWKVGSESLNADILELPLLP</sequence>
<name>A0ABT1M4Q7_9MYCO</name>
<reference evidence="1 2" key="1">
    <citation type="submission" date="2022-06" db="EMBL/GenBank/DDBJ databases">
        <title>Mycolicibacterium sp. CAU 1645 isolated from seawater.</title>
        <authorList>
            <person name="Kim W."/>
        </authorList>
    </citation>
    <scope>NUCLEOTIDE SEQUENCE [LARGE SCALE GENOMIC DNA]</scope>
    <source>
        <strain evidence="1 2">CAU 1645</strain>
    </source>
</reference>
<accession>A0ABT1M4Q7</accession>
<dbReference type="RefSeq" id="WP_255061496.1">
    <property type="nucleotide sequence ID" value="NZ_JANDBD010000007.1"/>
</dbReference>
<evidence type="ECO:0000313" key="2">
    <source>
        <dbReference type="Proteomes" id="UP001651690"/>
    </source>
</evidence>
<organism evidence="1 2">
    <name type="scientific">Mycolicibacterium arenosum</name>
    <dbReference type="NCBI Taxonomy" id="2952157"/>
    <lineage>
        <taxon>Bacteria</taxon>
        <taxon>Bacillati</taxon>
        <taxon>Actinomycetota</taxon>
        <taxon>Actinomycetes</taxon>
        <taxon>Mycobacteriales</taxon>
        <taxon>Mycobacteriaceae</taxon>
        <taxon>Mycolicibacterium</taxon>
    </lineage>
</organism>
<comment type="caution">
    <text evidence="1">The sequence shown here is derived from an EMBL/GenBank/DDBJ whole genome shotgun (WGS) entry which is preliminary data.</text>
</comment>
<gene>
    <name evidence="1" type="ORF">NM203_18330</name>
</gene>
<proteinExistence type="predicted"/>
<keyword evidence="2" id="KW-1185">Reference proteome</keyword>
<protein>
    <submittedName>
        <fullName evidence="1">Uncharacterized protein</fullName>
    </submittedName>
</protein>